<feature type="domain" description="GST C-terminal" evidence="3">
    <location>
        <begin position="87"/>
        <end position="215"/>
    </location>
</feature>
<dbReference type="InterPro" id="IPR010987">
    <property type="entry name" value="Glutathione-S-Trfase_C-like"/>
</dbReference>
<comment type="similarity">
    <text evidence="1">Belongs to the GST superfamily. Zeta family.</text>
</comment>
<dbReference type="GO" id="GO:0016034">
    <property type="term" value="F:maleylacetoacetate isomerase activity"/>
    <property type="evidence" value="ECO:0007669"/>
    <property type="project" value="TreeGrafter"/>
</dbReference>
<evidence type="ECO:0000256" key="1">
    <source>
        <dbReference type="ARBA" id="ARBA00010007"/>
    </source>
</evidence>
<dbReference type="SFLD" id="SFLDS00019">
    <property type="entry name" value="Glutathione_Transferase_(cytos"/>
    <property type="match status" value="1"/>
</dbReference>
<dbReference type="SUPFAM" id="SSF52833">
    <property type="entry name" value="Thioredoxin-like"/>
    <property type="match status" value="1"/>
</dbReference>
<dbReference type="CDD" id="cd03191">
    <property type="entry name" value="GST_C_Zeta"/>
    <property type="match status" value="1"/>
</dbReference>
<evidence type="ECO:0000259" key="3">
    <source>
        <dbReference type="PROSITE" id="PS50405"/>
    </source>
</evidence>
<dbReference type="Gene3D" id="3.40.30.10">
    <property type="entry name" value="Glutaredoxin"/>
    <property type="match status" value="1"/>
</dbReference>
<keyword evidence="4" id="KW-0413">Isomerase</keyword>
<feature type="domain" description="GST N-terminal" evidence="2">
    <location>
        <begin position="1"/>
        <end position="82"/>
    </location>
</feature>
<evidence type="ECO:0000313" key="4">
    <source>
        <dbReference type="EMBL" id="SAL00145.1"/>
    </source>
</evidence>
<dbReference type="InterPro" id="IPR004045">
    <property type="entry name" value="Glutathione_S-Trfase_N"/>
</dbReference>
<reference evidence="4" key="1">
    <citation type="submission" date="2016-01" db="EMBL/GenBank/DDBJ databases">
        <authorList>
            <person name="Peeters C."/>
        </authorList>
    </citation>
    <scope>NUCLEOTIDE SEQUENCE</scope>
    <source>
        <strain evidence="4">LMG 29321</strain>
    </source>
</reference>
<comment type="caution">
    <text evidence="4">The sequence shown here is derived from an EMBL/GenBank/DDBJ whole genome shotgun (WGS) entry which is preliminary data.</text>
</comment>
<evidence type="ECO:0000313" key="5">
    <source>
        <dbReference type="Proteomes" id="UP000071859"/>
    </source>
</evidence>
<dbReference type="GO" id="GO:0006559">
    <property type="term" value="P:L-phenylalanine catabolic process"/>
    <property type="evidence" value="ECO:0007669"/>
    <property type="project" value="TreeGrafter"/>
</dbReference>
<organism evidence="4 5">
    <name type="scientific">Caballeronia calidae</name>
    <dbReference type="NCBI Taxonomy" id="1777139"/>
    <lineage>
        <taxon>Bacteria</taxon>
        <taxon>Pseudomonadati</taxon>
        <taxon>Pseudomonadota</taxon>
        <taxon>Betaproteobacteria</taxon>
        <taxon>Burkholderiales</taxon>
        <taxon>Burkholderiaceae</taxon>
        <taxon>Caballeronia</taxon>
    </lineage>
</organism>
<gene>
    <name evidence="4" type="ORF">AWB78_05888</name>
</gene>
<dbReference type="PROSITE" id="PS50405">
    <property type="entry name" value="GST_CTER"/>
    <property type="match status" value="1"/>
</dbReference>
<dbReference type="InterPro" id="IPR005955">
    <property type="entry name" value="GST_Zeta"/>
</dbReference>
<keyword evidence="5" id="KW-1185">Reference proteome</keyword>
<dbReference type="GO" id="GO:0005737">
    <property type="term" value="C:cytoplasm"/>
    <property type="evidence" value="ECO:0007669"/>
    <property type="project" value="InterPro"/>
</dbReference>
<dbReference type="AlphaFoldDB" id="A0A158DZS8"/>
<dbReference type="NCBIfam" id="TIGR01262">
    <property type="entry name" value="maiA"/>
    <property type="match status" value="1"/>
</dbReference>
<protein>
    <submittedName>
        <fullName evidence="4">Maleylacetoacetate isomerase</fullName>
    </submittedName>
</protein>
<dbReference type="FunFam" id="1.20.1050.10:FF:000010">
    <property type="entry name" value="Maleylacetoacetate isomerase isoform 1"/>
    <property type="match status" value="1"/>
</dbReference>
<dbReference type="Gene3D" id="1.20.1050.10">
    <property type="match status" value="1"/>
</dbReference>
<accession>A0A158DZS8</accession>
<sequence length="215" mass="24233">MKLYSYFRSSASYRVRIALALKGLPYEYAAVHLLRGGGQQHSEVYRDVNPEGLVPTLEDGAHTLTQSLAILEYLEELHPSPALLPSEAIDRAYVRSVAFQLACDVHPINNLRVLQYLSQTIGITDDQKTAWYRHWIDIGITSLEKKLEADRRVGLFVYGDSPTIADICLVPQVWNARRFQISLERYPTITRIAGNAMELDAFVQADPSKQPDAES</sequence>
<dbReference type="PROSITE" id="PS50404">
    <property type="entry name" value="GST_NTER"/>
    <property type="match status" value="1"/>
</dbReference>
<dbReference type="InterPro" id="IPR040079">
    <property type="entry name" value="Glutathione_S-Trfase"/>
</dbReference>
<dbReference type="GO" id="GO:0004364">
    <property type="term" value="F:glutathione transferase activity"/>
    <property type="evidence" value="ECO:0007669"/>
    <property type="project" value="TreeGrafter"/>
</dbReference>
<proteinExistence type="inferred from homology"/>
<name>A0A158DZS8_9BURK</name>
<dbReference type="GO" id="GO:0006749">
    <property type="term" value="P:glutathione metabolic process"/>
    <property type="evidence" value="ECO:0007669"/>
    <property type="project" value="TreeGrafter"/>
</dbReference>
<dbReference type="SFLD" id="SFLDG00358">
    <property type="entry name" value="Main_(cytGST)"/>
    <property type="match status" value="1"/>
</dbReference>
<dbReference type="SUPFAM" id="SSF47616">
    <property type="entry name" value="GST C-terminal domain-like"/>
    <property type="match status" value="1"/>
</dbReference>
<dbReference type="OrthoDB" id="509852at2"/>
<dbReference type="Proteomes" id="UP000071859">
    <property type="component" value="Unassembled WGS sequence"/>
</dbReference>
<dbReference type="PANTHER" id="PTHR42673:SF4">
    <property type="entry name" value="MALEYLACETOACETATE ISOMERASE"/>
    <property type="match status" value="1"/>
</dbReference>
<dbReference type="CDD" id="cd03042">
    <property type="entry name" value="GST_N_Zeta"/>
    <property type="match status" value="1"/>
</dbReference>
<dbReference type="EMBL" id="FCOX02000041">
    <property type="protein sequence ID" value="SAL00145.1"/>
    <property type="molecule type" value="Genomic_DNA"/>
</dbReference>
<dbReference type="PANTHER" id="PTHR42673">
    <property type="entry name" value="MALEYLACETOACETATE ISOMERASE"/>
    <property type="match status" value="1"/>
</dbReference>
<dbReference type="InterPro" id="IPR034330">
    <property type="entry name" value="GST_Zeta_C"/>
</dbReference>
<dbReference type="InterPro" id="IPR036282">
    <property type="entry name" value="Glutathione-S-Trfase_C_sf"/>
</dbReference>
<dbReference type="InterPro" id="IPR036249">
    <property type="entry name" value="Thioredoxin-like_sf"/>
</dbReference>
<dbReference type="RefSeq" id="WP_062609730.1">
    <property type="nucleotide sequence ID" value="NZ_FCOX02000041.1"/>
</dbReference>
<evidence type="ECO:0000259" key="2">
    <source>
        <dbReference type="PROSITE" id="PS50404"/>
    </source>
</evidence>
<dbReference type="InterPro" id="IPR034333">
    <property type="entry name" value="GST_Zeta_N"/>
</dbReference>
<dbReference type="Pfam" id="PF13417">
    <property type="entry name" value="GST_N_3"/>
    <property type="match status" value="1"/>
</dbReference>